<protein>
    <recommendedName>
        <fullName evidence="5">Translocation and assembly module TamB C-terminal domain-containing protein</fullName>
    </recommendedName>
</protein>
<dbReference type="EnsemblMetazoa" id="GPPI048656-RA">
    <property type="protein sequence ID" value="GPPI048656-PA"/>
    <property type="gene ID" value="GPPI048656"/>
</dbReference>
<keyword evidence="3" id="KW-1133">Transmembrane helix</keyword>
<evidence type="ECO:0000259" key="5">
    <source>
        <dbReference type="Pfam" id="PF04357"/>
    </source>
</evidence>
<evidence type="ECO:0000256" key="1">
    <source>
        <dbReference type="ARBA" id="ARBA00004167"/>
    </source>
</evidence>
<dbReference type="VEuPathDB" id="VectorBase:GPPI048656"/>
<name>A0A1B0C475_9MUSC</name>
<sequence length="176" mass="20128">MKIEIAPKTEKIPNYVENNLEIDILNLKGKLRDQNKIDSPNFDSKNILTSMLLELGIMKSEHFIQKIGHMLGVKNLSIDTQGVGSKSKIMLSGSLFPKLKIKYGIGIFDITQSILKLSYKLTRNIYLEAISEENQAIHQSFSIRQLVDSVLRIRVEQEMEWVLICLVGLHLKILYD</sequence>
<accession>A0A1B0C475</accession>
<dbReference type="EMBL" id="JXJN01025293">
    <property type="status" value="NOT_ANNOTATED_CDS"/>
    <property type="molecule type" value="Genomic_DNA"/>
</dbReference>
<evidence type="ECO:0000313" key="7">
    <source>
        <dbReference type="Proteomes" id="UP000092460"/>
    </source>
</evidence>
<evidence type="ECO:0000256" key="2">
    <source>
        <dbReference type="ARBA" id="ARBA00022692"/>
    </source>
</evidence>
<dbReference type="GO" id="GO:0005886">
    <property type="term" value="C:plasma membrane"/>
    <property type="evidence" value="ECO:0007669"/>
    <property type="project" value="InterPro"/>
</dbReference>
<dbReference type="AlphaFoldDB" id="A0A1B0C475"/>
<dbReference type="Pfam" id="PF04357">
    <property type="entry name" value="TamB"/>
    <property type="match status" value="1"/>
</dbReference>
<keyword evidence="4" id="KW-0472">Membrane</keyword>
<dbReference type="InterPro" id="IPR007452">
    <property type="entry name" value="TamB_C"/>
</dbReference>
<reference evidence="6" key="2">
    <citation type="submission" date="2020-05" db="UniProtKB">
        <authorList>
            <consortium name="EnsemblMetazoa"/>
        </authorList>
    </citation>
    <scope>IDENTIFICATION</scope>
    <source>
        <strain evidence="6">IAEA</strain>
    </source>
</reference>
<dbReference type="GO" id="GO:0009306">
    <property type="term" value="P:protein secretion"/>
    <property type="evidence" value="ECO:0007669"/>
    <property type="project" value="InterPro"/>
</dbReference>
<evidence type="ECO:0000256" key="4">
    <source>
        <dbReference type="ARBA" id="ARBA00023136"/>
    </source>
</evidence>
<comment type="subcellular location">
    <subcellularLocation>
        <location evidence="1">Membrane</location>
        <topology evidence="1">Single-pass membrane protein</topology>
    </subcellularLocation>
</comment>
<keyword evidence="7" id="KW-1185">Reference proteome</keyword>
<keyword evidence="2" id="KW-0812">Transmembrane</keyword>
<dbReference type="PANTHER" id="PTHR36985:SF1">
    <property type="entry name" value="TRANSLOCATION AND ASSEMBLY MODULE SUBUNIT TAMB"/>
    <property type="match status" value="1"/>
</dbReference>
<dbReference type="Proteomes" id="UP000092460">
    <property type="component" value="Unassembled WGS sequence"/>
</dbReference>
<evidence type="ECO:0000313" key="6">
    <source>
        <dbReference type="EnsemblMetazoa" id="GPPI048656-PA"/>
    </source>
</evidence>
<reference evidence="7" key="1">
    <citation type="submission" date="2015-01" db="EMBL/GenBank/DDBJ databases">
        <authorList>
            <person name="Aksoy S."/>
            <person name="Warren W."/>
            <person name="Wilson R.K."/>
        </authorList>
    </citation>
    <scope>NUCLEOTIDE SEQUENCE [LARGE SCALE GENOMIC DNA]</scope>
    <source>
        <strain evidence="7">IAEA</strain>
    </source>
</reference>
<feature type="domain" description="Translocation and assembly module TamB C-terminal" evidence="5">
    <location>
        <begin position="35"/>
        <end position="134"/>
    </location>
</feature>
<proteinExistence type="predicted"/>
<evidence type="ECO:0000256" key="3">
    <source>
        <dbReference type="ARBA" id="ARBA00022989"/>
    </source>
</evidence>
<dbReference type="PANTHER" id="PTHR36985">
    <property type="entry name" value="TRANSLOCATION AND ASSEMBLY MODULE SUBUNIT TAMB"/>
    <property type="match status" value="1"/>
</dbReference>
<organism evidence="6 7">
    <name type="scientific">Glossina palpalis gambiensis</name>
    <dbReference type="NCBI Taxonomy" id="67801"/>
    <lineage>
        <taxon>Eukaryota</taxon>
        <taxon>Metazoa</taxon>
        <taxon>Ecdysozoa</taxon>
        <taxon>Arthropoda</taxon>
        <taxon>Hexapoda</taxon>
        <taxon>Insecta</taxon>
        <taxon>Pterygota</taxon>
        <taxon>Neoptera</taxon>
        <taxon>Endopterygota</taxon>
        <taxon>Diptera</taxon>
        <taxon>Brachycera</taxon>
        <taxon>Muscomorpha</taxon>
        <taxon>Hippoboscoidea</taxon>
        <taxon>Glossinidae</taxon>
        <taxon>Glossina</taxon>
    </lineage>
</organism>